<dbReference type="PANTHER" id="PTHR32468">
    <property type="entry name" value="CATION/H + ANTIPORTER"/>
    <property type="match status" value="1"/>
</dbReference>
<dbReference type="InterPro" id="IPR006153">
    <property type="entry name" value="Cation/H_exchanger_TM"/>
</dbReference>
<keyword evidence="5" id="KW-0406">Ion transport</keyword>
<dbReference type="Gene3D" id="1.20.1530.20">
    <property type="match status" value="1"/>
</dbReference>
<feature type="region of interest" description="Disordered" evidence="7">
    <location>
        <begin position="416"/>
        <end position="435"/>
    </location>
</feature>
<gene>
    <name evidence="10" type="ORF">BN1232_05335</name>
</gene>
<feature type="transmembrane region" description="Helical" evidence="8">
    <location>
        <begin position="102"/>
        <end position="125"/>
    </location>
</feature>
<evidence type="ECO:0000256" key="2">
    <source>
        <dbReference type="ARBA" id="ARBA00022448"/>
    </source>
</evidence>
<feature type="transmembrane region" description="Helical" evidence="8">
    <location>
        <begin position="137"/>
        <end position="161"/>
    </location>
</feature>
<dbReference type="InterPro" id="IPR038770">
    <property type="entry name" value="Na+/solute_symporter_sf"/>
</dbReference>
<feature type="transmembrane region" description="Helical" evidence="8">
    <location>
        <begin position="377"/>
        <end position="401"/>
    </location>
</feature>
<feature type="transmembrane region" description="Helical" evidence="8">
    <location>
        <begin position="173"/>
        <end position="195"/>
    </location>
</feature>
<feature type="transmembrane region" description="Helical" evidence="8">
    <location>
        <begin position="6"/>
        <end position="27"/>
    </location>
</feature>
<feature type="transmembrane region" description="Helical" evidence="8">
    <location>
        <begin position="288"/>
        <end position="306"/>
    </location>
</feature>
<comment type="subcellular location">
    <subcellularLocation>
        <location evidence="1">Membrane</location>
        <topology evidence="1">Multi-pass membrane protein</topology>
    </subcellularLocation>
</comment>
<evidence type="ECO:0000259" key="9">
    <source>
        <dbReference type="Pfam" id="PF00999"/>
    </source>
</evidence>
<protein>
    <submittedName>
        <fullName evidence="10">Transporter monovalent cation:proton antiporter-2 (CPA2) family protein</fullName>
    </submittedName>
</protein>
<evidence type="ECO:0000256" key="7">
    <source>
        <dbReference type="SAM" id="MobiDB-lite"/>
    </source>
</evidence>
<evidence type="ECO:0000256" key="3">
    <source>
        <dbReference type="ARBA" id="ARBA00022692"/>
    </source>
</evidence>
<accession>A0A0E4H1J6</accession>
<name>A0A0E4H1J6_MYCLN</name>
<feature type="compositionally biased region" description="Acidic residues" evidence="7">
    <location>
        <begin position="419"/>
        <end position="435"/>
    </location>
</feature>
<keyword evidence="3 8" id="KW-0812">Transmembrane</keyword>
<feature type="transmembrane region" description="Helical" evidence="8">
    <location>
        <begin position="240"/>
        <end position="257"/>
    </location>
</feature>
<feature type="transmembrane region" description="Helical" evidence="8">
    <location>
        <begin position="39"/>
        <end position="57"/>
    </location>
</feature>
<dbReference type="PANTHER" id="PTHR32468:SF0">
    <property type="entry name" value="K(+)_H(+) ANTIPORTER 1"/>
    <property type="match status" value="1"/>
</dbReference>
<dbReference type="RefSeq" id="WP_090607289.1">
    <property type="nucleotide sequence ID" value="NZ_CTEE01000001.1"/>
</dbReference>
<evidence type="ECO:0000313" key="11">
    <source>
        <dbReference type="Proteomes" id="UP000199251"/>
    </source>
</evidence>
<dbReference type="EMBL" id="CTEE01000001">
    <property type="protein sequence ID" value="CQD21647.1"/>
    <property type="molecule type" value="Genomic_DNA"/>
</dbReference>
<feature type="transmembrane region" description="Helical" evidence="8">
    <location>
        <begin position="350"/>
        <end position="371"/>
    </location>
</feature>
<feature type="transmembrane region" description="Helical" evidence="8">
    <location>
        <begin position="318"/>
        <end position="343"/>
    </location>
</feature>
<proteinExistence type="predicted"/>
<dbReference type="STRING" id="141349.BN1232_05335"/>
<evidence type="ECO:0000313" key="10">
    <source>
        <dbReference type="EMBL" id="CQD21647.1"/>
    </source>
</evidence>
<evidence type="ECO:0000256" key="8">
    <source>
        <dbReference type="SAM" id="Phobius"/>
    </source>
</evidence>
<feature type="transmembrane region" description="Helical" evidence="8">
    <location>
        <begin position="263"/>
        <end position="281"/>
    </location>
</feature>
<dbReference type="Pfam" id="PF00999">
    <property type="entry name" value="Na_H_Exchanger"/>
    <property type="match status" value="1"/>
</dbReference>
<dbReference type="OrthoDB" id="9793589at2"/>
<dbReference type="GO" id="GO:0015297">
    <property type="term" value="F:antiporter activity"/>
    <property type="evidence" value="ECO:0007669"/>
    <property type="project" value="InterPro"/>
</dbReference>
<dbReference type="AlphaFoldDB" id="A0A0E4H1J6"/>
<dbReference type="GO" id="GO:1902600">
    <property type="term" value="P:proton transmembrane transport"/>
    <property type="evidence" value="ECO:0007669"/>
    <property type="project" value="InterPro"/>
</dbReference>
<sequence length="435" mass="46024">MPASTAVHFFLELAVILGVCRLVGLVSQRLGQPQVVGEMIAGVLLGPSLLGRVAPGLQHQLFPPGPANTVLYTAAQIGLVLYMFLIGLNFDVNLIRHRAGTAVAVSAAGIVTPLALGALIAIPLLADGVYFEKGVSLALAMMFLGASIATTAFPMLARIIFEQRLSGTPLGTLTLICGATDDAFSWCILAIVLAIHRGSPMTAVSAIVGGILYTLVLFTFGRRALARLGTKSERQNSLPASALTTVLILLMTCAWFTDSIGIYAIFGAFVLGVAMPPGRFAQQLTACLEPLVTTLLLPLFFVYSGLNTQVGLVNSGKLWLVAVGILVVSIAGKGVACAFAAWLRKVPLREAIAIGSLMNARGLIELILLNIGLQSGIITPTLFSILVLVAIVTTLMATPLFEWVYGRRRVDQSLPQDANCEESATETENVELDIR</sequence>
<keyword evidence="4 8" id="KW-1133">Transmembrane helix</keyword>
<dbReference type="GO" id="GO:0016020">
    <property type="term" value="C:membrane"/>
    <property type="evidence" value="ECO:0007669"/>
    <property type="project" value="UniProtKB-SubCell"/>
</dbReference>
<feature type="domain" description="Cation/H+ exchanger transmembrane" evidence="9">
    <location>
        <begin position="22"/>
        <end position="402"/>
    </location>
</feature>
<feature type="transmembrane region" description="Helical" evidence="8">
    <location>
        <begin position="69"/>
        <end position="90"/>
    </location>
</feature>
<evidence type="ECO:0000256" key="5">
    <source>
        <dbReference type="ARBA" id="ARBA00023065"/>
    </source>
</evidence>
<feature type="transmembrane region" description="Helical" evidence="8">
    <location>
        <begin position="201"/>
        <end position="220"/>
    </location>
</feature>
<evidence type="ECO:0000256" key="4">
    <source>
        <dbReference type="ARBA" id="ARBA00022989"/>
    </source>
</evidence>
<evidence type="ECO:0000256" key="6">
    <source>
        <dbReference type="ARBA" id="ARBA00023136"/>
    </source>
</evidence>
<dbReference type="InterPro" id="IPR050794">
    <property type="entry name" value="CPA2_transporter"/>
</dbReference>
<keyword evidence="6 8" id="KW-0472">Membrane</keyword>
<organism evidence="10 11">
    <name type="scientific">Mycobacterium lentiflavum</name>
    <dbReference type="NCBI Taxonomy" id="141349"/>
    <lineage>
        <taxon>Bacteria</taxon>
        <taxon>Bacillati</taxon>
        <taxon>Actinomycetota</taxon>
        <taxon>Actinomycetes</taxon>
        <taxon>Mycobacteriales</taxon>
        <taxon>Mycobacteriaceae</taxon>
        <taxon>Mycobacterium</taxon>
        <taxon>Mycobacterium simiae complex</taxon>
    </lineage>
</organism>
<dbReference type="Proteomes" id="UP000199251">
    <property type="component" value="Unassembled WGS sequence"/>
</dbReference>
<keyword evidence="2" id="KW-0813">Transport</keyword>
<reference evidence="10 11" key="1">
    <citation type="submission" date="2015-03" db="EMBL/GenBank/DDBJ databases">
        <authorList>
            <person name="Urmite Genomes"/>
        </authorList>
    </citation>
    <scope>NUCLEOTIDE SEQUENCE [LARGE SCALE GENOMIC DNA]</scope>
    <source>
        <strain evidence="10 11">CSUR P1491</strain>
    </source>
</reference>
<evidence type="ECO:0000256" key="1">
    <source>
        <dbReference type="ARBA" id="ARBA00004141"/>
    </source>
</evidence>